<sequence length="157" mass="17993">MNDADNNEIKRACRAGIVVPALLFLFSLLVTTALLIDSGLSVSLSLILSLLATLIFSASVNFIINRKYYLDIRDKEKDEVISFIQEKQKKQDFEAGSGSLGRPMNEFIRYDIIVNNVIYKVDEKFFNECAEGDRIILYFARHSRYLLGFELKKNKQL</sequence>
<accession>A0A645A3X3</accession>
<proteinExistence type="predicted"/>
<evidence type="ECO:0000313" key="2">
    <source>
        <dbReference type="EMBL" id="MPM47889.1"/>
    </source>
</evidence>
<protein>
    <submittedName>
        <fullName evidence="2">Uncharacterized protein</fullName>
    </submittedName>
</protein>
<feature type="transmembrane region" description="Helical" evidence="1">
    <location>
        <begin position="42"/>
        <end position="64"/>
    </location>
</feature>
<dbReference type="AlphaFoldDB" id="A0A645A3X3"/>
<reference evidence="2" key="1">
    <citation type="submission" date="2019-08" db="EMBL/GenBank/DDBJ databases">
        <authorList>
            <person name="Kucharzyk K."/>
            <person name="Murdoch R.W."/>
            <person name="Higgins S."/>
            <person name="Loffler F."/>
        </authorList>
    </citation>
    <scope>NUCLEOTIDE SEQUENCE</scope>
</reference>
<evidence type="ECO:0000256" key="1">
    <source>
        <dbReference type="SAM" id="Phobius"/>
    </source>
</evidence>
<dbReference type="EMBL" id="VSSQ01011863">
    <property type="protein sequence ID" value="MPM47889.1"/>
    <property type="molecule type" value="Genomic_DNA"/>
</dbReference>
<keyword evidence="1" id="KW-0812">Transmembrane</keyword>
<name>A0A645A3X3_9ZZZZ</name>
<feature type="transmembrane region" description="Helical" evidence="1">
    <location>
        <begin position="12"/>
        <end position="36"/>
    </location>
</feature>
<comment type="caution">
    <text evidence="2">The sequence shown here is derived from an EMBL/GenBank/DDBJ whole genome shotgun (WGS) entry which is preliminary data.</text>
</comment>
<keyword evidence="1" id="KW-1133">Transmembrane helix</keyword>
<keyword evidence="1" id="KW-0472">Membrane</keyword>
<gene>
    <name evidence="2" type="ORF">SDC9_94610</name>
</gene>
<organism evidence="2">
    <name type="scientific">bioreactor metagenome</name>
    <dbReference type="NCBI Taxonomy" id="1076179"/>
    <lineage>
        <taxon>unclassified sequences</taxon>
        <taxon>metagenomes</taxon>
        <taxon>ecological metagenomes</taxon>
    </lineage>
</organism>